<keyword evidence="3" id="KW-1133">Transmembrane helix</keyword>
<comment type="similarity">
    <text evidence="5">Belongs to the SAT4 family.</text>
</comment>
<evidence type="ECO:0000259" key="6">
    <source>
        <dbReference type="Pfam" id="PF20684"/>
    </source>
</evidence>
<reference evidence="7 8" key="1">
    <citation type="submission" date="2024-09" db="EMBL/GenBank/DDBJ databases">
        <title>Rethinking Asexuality: The Enigmatic Case of Functional Sexual Genes in Lepraria (Stereocaulaceae).</title>
        <authorList>
            <person name="Doellman M."/>
            <person name="Sun Y."/>
            <person name="Barcenas-Pena A."/>
            <person name="Lumbsch H.T."/>
            <person name="Grewe F."/>
        </authorList>
    </citation>
    <scope>NUCLEOTIDE SEQUENCE [LARGE SCALE GENOMIC DNA]</scope>
    <source>
        <strain evidence="7 8">Mercado 3170</strain>
    </source>
</reference>
<dbReference type="Pfam" id="PF20684">
    <property type="entry name" value="Fung_rhodopsin"/>
    <property type="match status" value="1"/>
</dbReference>
<evidence type="ECO:0000256" key="5">
    <source>
        <dbReference type="ARBA" id="ARBA00038359"/>
    </source>
</evidence>
<dbReference type="PANTHER" id="PTHR33048:SF47">
    <property type="entry name" value="INTEGRAL MEMBRANE PROTEIN-RELATED"/>
    <property type="match status" value="1"/>
</dbReference>
<proteinExistence type="inferred from homology"/>
<comment type="caution">
    <text evidence="7">The sequence shown here is derived from an EMBL/GenBank/DDBJ whole genome shotgun (WGS) entry which is preliminary data.</text>
</comment>
<evidence type="ECO:0000313" key="8">
    <source>
        <dbReference type="Proteomes" id="UP001590950"/>
    </source>
</evidence>
<evidence type="ECO:0000313" key="7">
    <source>
        <dbReference type="EMBL" id="KAL2042178.1"/>
    </source>
</evidence>
<evidence type="ECO:0000256" key="1">
    <source>
        <dbReference type="ARBA" id="ARBA00004141"/>
    </source>
</evidence>
<name>A0ABR4A924_9LECA</name>
<organism evidence="7 8">
    <name type="scientific">Stereocaulon virgatum</name>
    <dbReference type="NCBI Taxonomy" id="373712"/>
    <lineage>
        <taxon>Eukaryota</taxon>
        <taxon>Fungi</taxon>
        <taxon>Dikarya</taxon>
        <taxon>Ascomycota</taxon>
        <taxon>Pezizomycotina</taxon>
        <taxon>Lecanoromycetes</taxon>
        <taxon>OSLEUM clade</taxon>
        <taxon>Lecanoromycetidae</taxon>
        <taxon>Lecanorales</taxon>
        <taxon>Lecanorineae</taxon>
        <taxon>Stereocaulaceae</taxon>
        <taxon>Stereocaulon</taxon>
    </lineage>
</organism>
<dbReference type="Proteomes" id="UP001590950">
    <property type="component" value="Unassembled WGS sequence"/>
</dbReference>
<dbReference type="InterPro" id="IPR049326">
    <property type="entry name" value="Rhodopsin_dom_fungi"/>
</dbReference>
<evidence type="ECO:0000256" key="2">
    <source>
        <dbReference type="ARBA" id="ARBA00022692"/>
    </source>
</evidence>
<accession>A0ABR4A924</accession>
<keyword evidence="8" id="KW-1185">Reference proteome</keyword>
<keyword evidence="2" id="KW-0812">Transmembrane</keyword>
<dbReference type="InterPro" id="IPR052337">
    <property type="entry name" value="SAT4-like"/>
</dbReference>
<comment type="subcellular location">
    <subcellularLocation>
        <location evidence="1">Membrane</location>
        <topology evidence="1">Multi-pass membrane protein</topology>
    </subcellularLocation>
</comment>
<keyword evidence="4" id="KW-0472">Membrane</keyword>
<protein>
    <recommendedName>
        <fullName evidence="6">Rhodopsin domain-containing protein</fullName>
    </recommendedName>
</protein>
<sequence>MIVAGFQCMPREKIRKPRIRGHCIDVNATHIGSGAVNVISDFSIFQLPLKSIWDLQMDIKPKITLPAMFATGFLAAELVSGLVCGCLPVLPKFFRHYFQKTPPTPSSRFPGASTNFSDYMRRGKSATHCDVAPLDLPSNRRPGAYLELSERNEMKRAQGCPSTIAGGMRRPTKQDRSQEGYEAVDLERGLPENCIRKKLRIGIFS</sequence>
<dbReference type="PANTHER" id="PTHR33048">
    <property type="entry name" value="PTH11-LIKE INTEGRAL MEMBRANE PROTEIN (AFU_ORTHOLOGUE AFUA_5G11245)"/>
    <property type="match status" value="1"/>
</dbReference>
<feature type="domain" description="Rhodopsin" evidence="6">
    <location>
        <begin position="2"/>
        <end position="74"/>
    </location>
</feature>
<dbReference type="EMBL" id="JBEFKJ010000015">
    <property type="protein sequence ID" value="KAL2042178.1"/>
    <property type="molecule type" value="Genomic_DNA"/>
</dbReference>
<evidence type="ECO:0000256" key="4">
    <source>
        <dbReference type="ARBA" id="ARBA00023136"/>
    </source>
</evidence>
<evidence type="ECO:0000256" key="3">
    <source>
        <dbReference type="ARBA" id="ARBA00022989"/>
    </source>
</evidence>
<gene>
    <name evidence="7" type="ORF">N7G274_005366</name>
</gene>